<dbReference type="PANTHER" id="PTHR35304">
    <property type="entry name" value="OS05G0120300 PROTEIN-RELATED"/>
    <property type="match status" value="1"/>
</dbReference>
<evidence type="ECO:0000313" key="1">
    <source>
        <dbReference type="EMBL" id="KAG6518155.1"/>
    </source>
</evidence>
<organism evidence="1 2">
    <name type="scientific">Zingiber officinale</name>
    <name type="common">Ginger</name>
    <name type="synonym">Amomum zingiber</name>
    <dbReference type="NCBI Taxonomy" id="94328"/>
    <lineage>
        <taxon>Eukaryota</taxon>
        <taxon>Viridiplantae</taxon>
        <taxon>Streptophyta</taxon>
        <taxon>Embryophyta</taxon>
        <taxon>Tracheophyta</taxon>
        <taxon>Spermatophyta</taxon>
        <taxon>Magnoliopsida</taxon>
        <taxon>Liliopsida</taxon>
        <taxon>Zingiberales</taxon>
        <taxon>Zingiberaceae</taxon>
        <taxon>Zingiber</taxon>
    </lineage>
</organism>
<gene>
    <name evidence="1" type="ORF">ZIOFF_021557</name>
</gene>
<protein>
    <submittedName>
        <fullName evidence="1">Uncharacterized protein</fullName>
    </submittedName>
</protein>
<proteinExistence type="predicted"/>
<dbReference type="Proteomes" id="UP000734854">
    <property type="component" value="Unassembled WGS sequence"/>
</dbReference>
<evidence type="ECO:0000313" key="2">
    <source>
        <dbReference type="Proteomes" id="UP000734854"/>
    </source>
</evidence>
<dbReference type="AlphaFoldDB" id="A0A8J5HJ08"/>
<accession>A0A8J5HJ08</accession>
<keyword evidence="2" id="KW-1185">Reference proteome</keyword>
<dbReference type="EMBL" id="JACMSC010000006">
    <property type="protein sequence ID" value="KAG6518155.1"/>
    <property type="molecule type" value="Genomic_DNA"/>
</dbReference>
<name>A0A8J5HJ08_ZINOF</name>
<comment type="caution">
    <text evidence="1">The sequence shown here is derived from an EMBL/GenBank/DDBJ whole genome shotgun (WGS) entry which is preliminary data.</text>
</comment>
<dbReference type="PANTHER" id="PTHR35304:SF1">
    <property type="entry name" value="OS05G0120300 PROTEIN"/>
    <property type="match status" value="1"/>
</dbReference>
<reference evidence="1 2" key="1">
    <citation type="submission" date="2020-08" db="EMBL/GenBank/DDBJ databases">
        <title>Plant Genome Project.</title>
        <authorList>
            <person name="Zhang R.-G."/>
        </authorList>
    </citation>
    <scope>NUCLEOTIDE SEQUENCE [LARGE SCALE GENOMIC DNA]</scope>
    <source>
        <tissue evidence="1">Rhizome</tissue>
    </source>
</reference>
<sequence>MISGCRSSLHCLDAQEPLKAIHSVPYKWPDSDITFVKSVAAVQSRGARSPDIIDGYSCRQLYLRSYTFTKKETVPQKTRRCFRKLQDSAAVSPIFSTVRCADDHH</sequence>